<proteinExistence type="predicted"/>
<dbReference type="PATRIC" id="fig|1121326.3.peg.6388"/>
<dbReference type="SUPFAM" id="SSF46955">
    <property type="entry name" value="Putative DNA-binding domain"/>
    <property type="match status" value="1"/>
</dbReference>
<gene>
    <name evidence="1" type="ORF">CLMAG_63210</name>
</gene>
<keyword evidence="2" id="KW-1185">Reference proteome</keyword>
<comment type="caution">
    <text evidence="1">The sequence shown here is derived from an EMBL/GenBank/DDBJ whole genome shotgun (WGS) entry which is preliminary data.</text>
</comment>
<reference evidence="1 2" key="1">
    <citation type="submission" date="2016-04" db="EMBL/GenBank/DDBJ databases">
        <title>Genome sequence of Clostridium magnum DSM 2767.</title>
        <authorList>
            <person name="Poehlein A."/>
            <person name="Uhlig R."/>
            <person name="Fischer R."/>
            <person name="Bahl H."/>
            <person name="Daniel R."/>
        </authorList>
    </citation>
    <scope>NUCLEOTIDE SEQUENCE [LARGE SCALE GENOMIC DNA]</scope>
    <source>
        <strain evidence="1 2">DSM 2767</strain>
    </source>
</reference>
<organism evidence="1 2">
    <name type="scientific">Clostridium magnum DSM 2767</name>
    <dbReference type="NCBI Taxonomy" id="1121326"/>
    <lineage>
        <taxon>Bacteria</taxon>
        <taxon>Bacillati</taxon>
        <taxon>Bacillota</taxon>
        <taxon>Clostridia</taxon>
        <taxon>Eubacteriales</taxon>
        <taxon>Clostridiaceae</taxon>
        <taxon>Clostridium</taxon>
    </lineage>
</organism>
<accession>A0A162QCP1</accession>
<dbReference type="Gene3D" id="1.10.1660.10">
    <property type="match status" value="1"/>
</dbReference>
<protein>
    <submittedName>
        <fullName evidence="1">Helix-turn-helix domain protein</fullName>
    </submittedName>
</protein>
<name>A0A162QCP1_9CLOT</name>
<evidence type="ECO:0000313" key="1">
    <source>
        <dbReference type="EMBL" id="KZL88394.1"/>
    </source>
</evidence>
<evidence type="ECO:0000313" key="2">
    <source>
        <dbReference type="Proteomes" id="UP000076603"/>
    </source>
</evidence>
<dbReference type="AlphaFoldDB" id="A0A162QCP1"/>
<dbReference type="STRING" id="1121326.CLMAG_63210"/>
<sequence>MKNIRYIDKYKRESYSIGEIAKYFGVSITTINNWLKEGRFLGVPGRAKNKTRISENAVWISSTGERFCIKDLIAEAVENEKKRAASSKNEEKNALMEVLSYYEEKYGDTYEKIKNKVSKTSEELRDLSEWRYILERVKSELI</sequence>
<dbReference type="EMBL" id="LWAE01000020">
    <property type="protein sequence ID" value="KZL88394.1"/>
    <property type="molecule type" value="Genomic_DNA"/>
</dbReference>
<dbReference type="Proteomes" id="UP000076603">
    <property type="component" value="Unassembled WGS sequence"/>
</dbReference>
<dbReference type="InterPro" id="IPR009061">
    <property type="entry name" value="DNA-bd_dom_put_sf"/>
</dbReference>